<dbReference type="SUPFAM" id="SSF49758">
    <property type="entry name" value="Calpain large subunit, middle domain (domain III)"/>
    <property type="match status" value="1"/>
</dbReference>
<evidence type="ECO:0000313" key="4">
    <source>
        <dbReference type="WBParaSite" id="nRc.2.0.1.t45733-RA"/>
    </source>
</evidence>
<dbReference type="WBParaSite" id="nRc.2.0.1.t45733-RA">
    <property type="protein sequence ID" value="nRc.2.0.1.t45733-RA"/>
    <property type="gene ID" value="nRc.2.0.1.g45733"/>
</dbReference>
<dbReference type="InterPro" id="IPR022684">
    <property type="entry name" value="Calpain_cysteine_protease"/>
</dbReference>
<dbReference type="GO" id="GO:0004198">
    <property type="term" value="F:calcium-dependent cysteine-type endopeptidase activity"/>
    <property type="evidence" value="ECO:0007669"/>
    <property type="project" value="InterPro"/>
</dbReference>
<dbReference type="OMA" id="RFNINTC"/>
<dbReference type="SUPFAM" id="SSF47473">
    <property type="entry name" value="EF-hand"/>
    <property type="match status" value="1"/>
</dbReference>
<dbReference type="Pfam" id="PF01067">
    <property type="entry name" value="Calpain_III"/>
    <property type="match status" value="1"/>
</dbReference>
<dbReference type="Proteomes" id="UP000887565">
    <property type="component" value="Unplaced"/>
</dbReference>
<dbReference type="InterPro" id="IPR036213">
    <property type="entry name" value="Calpain_III_sf"/>
</dbReference>
<proteinExistence type="inferred from homology"/>
<accession>A0A915L5D7</accession>
<dbReference type="GO" id="GO:0006508">
    <property type="term" value="P:proteolysis"/>
    <property type="evidence" value="ECO:0007669"/>
    <property type="project" value="InterPro"/>
</dbReference>
<comment type="similarity">
    <text evidence="1">Belongs to the peptidase C2 family.</text>
</comment>
<dbReference type="InterPro" id="IPR022682">
    <property type="entry name" value="Calpain_domain_III"/>
</dbReference>
<evidence type="ECO:0000313" key="3">
    <source>
        <dbReference type="Proteomes" id="UP000887565"/>
    </source>
</evidence>
<dbReference type="Gene3D" id="2.60.120.380">
    <property type="match status" value="1"/>
</dbReference>
<keyword evidence="3" id="KW-1185">Reference proteome</keyword>
<protein>
    <submittedName>
        <fullName evidence="4">Peptidase C2 calpain domain-containing protein</fullName>
    </submittedName>
</protein>
<name>A0A915L5D7_ROMCU</name>
<dbReference type="GO" id="GO:0005737">
    <property type="term" value="C:cytoplasm"/>
    <property type="evidence" value="ECO:0007669"/>
    <property type="project" value="TreeGrafter"/>
</dbReference>
<reference evidence="4" key="1">
    <citation type="submission" date="2022-11" db="UniProtKB">
        <authorList>
            <consortium name="WormBaseParasite"/>
        </authorList>
    </citation>
    <scope>IDENTIFICATION</scope>
</reference>
<evidence type="ECO:0000259" key="2">
    <source>
        <dbReference type="SMART" id="SM00720"/>
    </source>
</evidence>
<dbReference type="PRINTS" id="PR00704">
    <property type="entry name" value="CALPAIN"/>
</dbReference>
<dbReference type="PANTHER" id="PTHR10183:SF394">
    <property type="entry name" value="CALPAIN-C"/>
    <property type="match status" value="1"/>
</dbReference>
<dbReference type="Gene3D" id="1.10.238.10">
    <property type="entry name" value="EF-hand"/>
    <property type="match status" value="1"/>
</dbReference>
<organism evidence="3 4">
    <name type="scientific">Romanomermis culicivorax</name>
    <name type="common">Nematode worm</name>
    <dbReference type="NCBI Taxonomy" id="13658"/>
    <lineage>
        <taxon>Eukaryota</taxon>
        <taxon>Metazoa</taxon>
        <taxon>Ecdysozoa</taxon>
        <taxon>Nematoda</taxon>
        <taxon>Enoplea</taxon>
        <taxon>Dorylaimia</taxon>
        <taxon>Mermithida</taxon>
        <taxon>Mermithoidea</taxon>
        <taxon>Mermithidae</taxon>
        <taxon>Romanomermis</taxon>
    </lineage>
</organism>
<feature type="domain" description="Peptidase C2 calpain" evidence="2">
    <location>
        <begin position="30"/>
        <end position="159"/>
    </location>
</feature>
<dbReference type="AlphaFoldDB" id="A0A915L5D7"/>
<dbReference type="InterPro" id="IPR022683">
    <property type="entry name" value="Calpain_III"/>
</dbReference>
<dbReference type="PANTHER" id="PTHR10183">
    <property type="entry name" value="CALPAIN"/>
    <property type="match status" value="1"/>
</dbReference>
<sequence>MFSRLEIVYLDDETYQSELRFKQNSLIIPHCRIFQGFWKKGSTAGGCHTFHINPQLMLSMTSPEEVIIALLQHNVQDPRVVGFSVYRAPEMHSPPGIFPASFFRTSKALANSVYSNSRQVVLRIFLDPGAYVVVPSTYDCGQEGTFTLRVYSAAPINLNILDFPLDITKSPIIKTGDGMESYKNMFISFADENRTINAYELQELLHSCLPNDYMKSCASLDVCKRVLAAFQPQNHLGRLSFEKFKDFLCSLKVWQEILGHYSKATAGVMKAEKLREALADVGFQLNTDLIHLLLLRYMRRDGTLRFGDFVACILHLICTFKIYGIKTILRSQLQDMQMDLIGGVNVSIKSIYT</sequence>
<evidence type="ECO:0000256" key="1">
    <source>
        <dbReference type="ARBA" id="ARBA00007623"/>
    </source>
</evidence>
<dbReference type="SMART" id="SM00720">
    <property type="entry name" value="calpain_III"/>
    <property type="match status" value="1"/>
</dbReference>
<dbReference type="InterPro" id="IPR011992">
    <property type="entry name" value="EF-hand-dom_pair"/>
</dbReference>